<organism evidence="4 5">
    <name type="scientific">Choanephora cucurbitarum</name>
    <dbReference type="NCBI Taxonomy" id="101091"/>
    <lineage>
        <taxon>Eukaryota</taxon>
        <taxon>Fungi</taxon>
        <taxon>Fungi incertae sedis</taxon>
        <taxon>Mucoromycota</taxon>
        <taxon>Mucoromycotina</taxon>
        <taxon>Mucoromycetes</taxon>
        <taxon>Mucorales</taxon>
        <taxon>Mucorineae</taxon>
        <taxon>Choanephoraceae</taxon>
        <taxon>Choanephoroideae</taxon>
        <taxon>Choanephora</taxon>
    </lineage>
</organism>
<name>A0A1C7NQ70_9FUNG</name>
<dbReference type="InterPro" id="IPR000679">
    <property type="entry name" value="Znf_GATA"/>
</dbReference>
<keyword evidence="5" id="KW-1185">Reference proteome</keyword>
<dbReference type="InParanoid" id="A0A1C7NQ70"/>
<feature type="chain" id="PRO_5008889827" description="GATA-type domain-containing protein" evidence="2">
    <location>
        <begin position="20"/>
        <end position="278"/>
    </location>
</feature>
<dbReference type="GO" id="GO:0006355">
    <property type="term" value="P:regulation of DNA-templated transcription"/>
    <property type="evidence" value="ECO:0007669"/>
    <property type="project" value="InterPro"/>
</dbReference>
<dbReference type="GO" id="GO:0008270">
    <property type="term" value="F:zinc ion binding"/>
    <property type="evidence" value="ECO:0007669"/>
    <property type="project" value="UniProtKB-KW"/>
</dbReference>
<dbReference type="OrthoDB" id="2162994at2759"/>
<evidence type="ECO:0000256" key="1">
    <source>
        <dbReference type="PROSITE-ProRule" id="PRU00094"/>
    </source>
</evidence>
<accession>A0A1C7NQ70</accession>
<feature type="domain" description="GATA-type" evidence="3">
    <location>
        <begin position="258"/>
        <end position="278"/>
    </location>
</feature>
<keyword evidence="1" id="KW-0479">Metal-binding</keyword>
<dbReference type="STRING" id="101091.A0A1C7NQ70"/>
<dbReference type="AlphaFoldDB" id="A0A1C7NQ70"/>
<sequence length="278" mass="31313">MSSCVWALLSIGPLNFVYASHYQERLHGHSLWDYIHPEEISLAKRDLSNFINSNKLGGSVTRCRLRDFTTHTTLYPTWLIMDVVMYVATKDLVLVFLHPTNQSTCYYRQSQMCLTDLKEALNRNLNQNLPSPSLSTSSSLSSGSQSSLYPPVHDLFQLPRQCLSILDSTKSTVFAWPGDGSEMPSLDDISLYSTGAYSCFRSTQPCSRLNAAGERAERLVIEHGPITFLLVKISPSQQQPKKRIDQPVYRPTSFRHCCQSCGTDSSPEWRRGPTGHKT</sequence>
<gene>
    <name evidence="4" type="ORF">A0J61_00667</name>
</gene>
<keyword evidence="1" id="KW-0862">Zinc</keyword>
<evidence type="ECO:0000256" key="2">
    <source>
        <dbReference type="SAM" id="SignalP"/>
    </source>
</evidence>
<dbReference type="PROSITE" id="PS50114">
    <property type="entry name" value="GATA_ZN_FINGER_2"/>
    <property type="match status" value="1"/>
</dbReference>
<dbReference type="EMBL" id="LUGH01000016">
    <property type="protein sequence ID" value="OBZ91261.1"/>
    <property type="molecule type" value="Genomic_DNA"/>
</dbReference>
<keyword evidence="2" id="KW-0732">Signal</keyword>
<evidence type="ECO:0000259" key="3">
    <source>
        <dbReference type="PROSITE" id="PS50114"/>
    </source>
</evidence>
<dbReference type="GO" id="GO:0043565">
    <property type="term" value="F:sequence-specific DNA binding"/>
    <property type="evidence" value="ECO:0007669"/>
    <property type="project" value="InterPro"/>
</dbReference>
<evidence type="ECO:0000313" key="4">
    <source>
        <dbReference type="EMBL" id="OBZ91261.1"/>
    </source>
</evidence>
<evidence type="ECO:0000313" key="5">
    <source>
        <dbReference type="Proteomes" id="UP000093000"/>
    </source>
</evidence>
<feature type="signal peptide" evidence="2">
    <location>
        <begin position="1"/>
        <end position="19"/>
    </location>
</feature>
<protein>
    <recommendedName>
        <fullName evidence="3">GATA-type domain-containing protein</fullName>
    </recommendedName>
</protein>
<reference evidence="4 5" key="1">
    <citation type="submission" date="2016-03" db="EMBL/GenBank/DDBJ databases">
        <title>Choanephora cucurbitarum.</title>
        <authorList>
            <person name="Min B."/>
            <person name="Park H."/>
            <person name="Park J.-H."/>
            <person name="Shin H.-D."/>
            <person name="Choi I.-G."/>
        </authorList>
    </citation>
    <scope>NUCLEOTIDE SEQUENCE [LARGE SCALE GENOMIC DNA]</scope>
    <source>
        <strain evidence="4 5">KUS-F28377</strain>
    </source>
</reference>
<keyword evidence="1" id="KW-0863">Zinc-finger</keyword>
<proteinExistence type="predicted"/>
<comment type="caution">
    <text evidence="4">The sequence shown here is derived from an EMBL/GenBank/DDBJ whole genome shotgun (WGS) entry which is preliminary data.</text>
</comment>
<dbReference type="Proteomes" id="UP000093000">
    <property type="component" value="Unassembled WGS sequence"/>
</dbReference>